<dbReference type="AlphaFoldDB" id="A0A0G1M5R5"/>
<comment type="caution">
    <text evidence="1">The sequence shown here is derived from an EMBL/GenBank/DDBJ whole genome shotgun (WGS) entry which is preliminary data.</text>
</comment>
<proteinExistence type="predicted"/>
<sequence length="92" mass="10799">MYISIMNTITATELRTKTKDLMEALLNGEEVSLIHRSRVIGVFKPRKKAPKLFNAKEFTKIAEKMNLPKLSQKEREKRYRNAMMKKHGKSIY</sequence>
<protein>
    <recommendedName>
        <fullName evidence="3">Antitoxin</fullName>
    </recommendedName>
</protein>
<name>A0A0G1M5R5_9BACT</name>
<dbReference type="Proteomes" id="UP000034086">
    <property type="component" value="Unassembled WGS sequence"/>
</dbReference>
<evidence type="ECO:0008006" key="3">
    <source>
        <dbReference type="Google" id="ProtNLM"/>
    </source>
</evidence>
<reference evidence="1 2" key="1">
    <citation type="journal article" date="2015" name="Nature">
        <title>rRNA introns, odd ribosomes, and small enigmatic genomes across a large radiation of phyla.</title>
        <authorList>
            <person name="Brown C.T."/>
            <person name="Hug L.A."/>
            <person name="Thomas B.C."/>
            <person name="Sharon I."/>
            <person name="Castelle C.J."/>
            <person name="Singh A."/>
            <person name="Wilkins M.J."/>
            <person name="Williams K.H."/>
            <person name="Banfield J.F."/>
        </authorList>
    </citation>
    <scope>NUCLEOTIDE SEQUENCE [LARGE SCALE GENOMIC DNA]</scope>
</reference>
<accession>A0A0G1M5R5</accession>
<organism evidence="1 2">
    <name type="scientific">Candidatus Woesebacteria bacterium GW2011_GWE1_45_18</name>
    <dbReference type="NCBI Taxonomy" id="1618598"/>
    <lineage>
        <taxon>Bacteria</taxon>
        <taxon>Candidatus Woeseibacteriota</taxon>
    </lineage>
</organism>
<dbReference type="EMBL" id="LCKQ01000015">
    <property type="protein sequence ID" value="KKU03604.1"/>
    <property type="molecule type" value="Genomic_DNA"/>
</dbReference>
<evidence type="ECO:0000313" key="2">
    <source>
        <dbReference type="Proteomes" id="UP000034086"/>
    </source>
</evidence>
<gene>
    <name evidence="1" type="ORF">UX03_C0015G0006</name>
</gene>
<evidence type="ECO:0000313" key="1">
    <source>
        <dbReference type="EMBL" id="KKU03604.1"/>
    </source>
</evidence>